<accession>A0ABY6V1T7</accession>
<dbReference type="PANTHER" id="PTHR37048:SF2">
    <property type="entry name" value="QUESTIONABLE PROTEIN"/>
    <property type="match status" value="1"/>
</dbReference>
<reference evidence="2 3" key="1">
    <citation type="submission" date="2019-06" db="EMBL/GenBank/DDBJ databases">
        <authorList>
            <person name="Broberg M."/>
        </authorList>
    </citation>
    <scope>NUCLEOTIDE SEQUENCE [LARGE SCALE GENOMIC DNA]</scope>
</reference>
<proteinExistence type="predicted"/>
<keyword evidence="1" id="KW-0812">Transmembrane</keyword>
<keyword evidence="1" id="KW-1133">Transmembrane helix</keyword>
<feature type="transmembrane region" description="Helical" evidence="1">
    <location>
        <begin position="238"/>
        <end position="264"/>
    </location>
</feature>
<evidence type="ECO:0000313" key="2">
    <source>
        <dbReference type="EMBL" id="VUC36376.1"/>
    </source>
</evidence>
<sequence>MLPRKEEVAERIPAKQAIETGIFNHPVVVLSQHVTSFDSTPIDKRHRDAARRQPYLPIRPACHPDNGCSLVIAHGKTMRKLSYVNTKKVHEVPFEILRLCWQDADFHLESESYRILTAVLWKQNVAELTIRLKGHGIFERVPQPTHIEIPRSTMNRRADERRHHDLRYSGGHIGASSRVDSYGTFMNGPTEAALPGVYHLPVTRGSNNIASQQNSSRRNYIPTRQQAMAESNGGNQSMVLCFAVLALLFFPIPTLIVLAIWYYVYK</sequence>
<name>A0ABY6V1T7_BIOOC</name>
<dbReference type="Proteomes" id="UP000766486">
    <property type="component" value="Unassembled WGS sequence"/>
</dbReference>
<keyword evidence="1" id="KW-0472">Membrane</keyword>
<protein>
    <submittedName>
        <fullName evidence="2">Uncharacterized protein</fullName>
    </submittedName>
</protein>
<keyword evidence="3" id="KW-1185">Reference proteome</keyword>
<gene>
    <name evidence="2" type="ORF">CLO192961_LOCUS441290</name>
</gene>
<evidence type="ECO:0000256" key="1">
    <source>
        <dbReference type="SAM" id="Phobius"/>
    </source>
</evidence>
<organism evidence="2 3">
    <name type="scientific">Bionectria ochroleuca</name>
    <name type="common">Gliocladium roseum</name>
    <dbReference type="NCBI Taxonomy" id="29856"/>
    <lineage>
        <taxon>Eukaryota</taxon>
        <taxon>Fungi</taxon>
        <taxon>Dikarya</taxon>
        <taxon>Ascomycota</taxon>
        <taxon>Pezizomycotina</taxon>
        <taxon>Sordariomycetes</taxon>
        <taxon>Hypocreomycetidae</taxon>
        <taxon>Hypocreales</taxon>
        <taxon>Bionectriaceae</taxon>
        <taxon>Clonostachys</taxon>
    </lineage>
</organism>
<comment type="caution">
    <text evidence="2">The sequence shown here is derived from an EMBL/GenBank/DDBJ whole genome shotgun (WGS) entry which is preliminary data.</text>
</comment>
<dbReference type="PANTHER" id="PTHR37048">
    <property type="entry name" value="QUESTIONABLE PROTEIN"/>
    <property type="match status" value="1"/>
</dbReference>
<dbReference type="EMBL" id="CABFNS010000928">
    <property type="protein sequence ID" value="VUC36376.1"/>
    <property type="molecule type" value="Genomic_DNA"/>
</dbReference>
<evidence type="ECO:0000313" key="3">
    <source>
        <dbReference type="Proteomes" id="UP000766486"/>
    </source>
</evidence>